<evidence type="ECO:0008006" key="4">
    <source>
        <dbReference type="Google" id="ProtNLM"/>
    </source>
</evidence>
<keyword evidence="3" id="KW-1185">Reference proteome</keyword>
<evidence type="ECO:0000313" key="3">
    <source>
        <dbReference type="Proteomes" id="UP000828924"/>
    </source>
</evidence>
<accession>A0ABY3WUI0</accession>
<proteinExistence type="predicted"/>
<keyword evidence="1" id="KW-0812">Transmembrane</keyword>
<feature type="transmembrane region" description="Helical" evidence="1">
    <location>
        <begin position="6"/>
        <end position="27"/>
    </location>
</feature>
<dbReference type="Proteomes" id="UP000828924">
    <property type="component" value="Chromosome"/>
</dbReference>
<reference evidence="2 3" key="1">
    <citation type="submission" date="2021-03" db="EMBL/GenBank/DDBJ databases">
        <title>Complete genome of Streptomyces formicae strain 1H-GS9 (DSM 100524).</title>
        <authorList>
            <person name="Atanasov K.E."/>
            <person name="Altabella T."/>
            <person name="Ferrer A."/>
        </authorList>
    </citation>
    <scope>NUCLEOTIDE SEQUENCE [LARGE SCALE GENOMIC DNA]</scope>
    <source>
        <strain evidence="2 3">1H-GS9</strain>
    </source>
</reference>
<keyword evidence="1" id="KW-0472">Membrane</keyword>
<keyword evidence="1" id="KW-1133">Transmembrane helix</keyword>
<evidence type="ECO:0000313" key="2">
    <source>
        <dbReference type="EMBL" id="UNM13448.1"/>
    </source>
</evidence>
<sequence>MSTDTLIAIIVPIAVILILVAAGLWIAMRRRRLQERFGPEYDRTVQSGESRLSAERELRSREQRHRDLDIRELPAEARDRYSADWKGVEERFVDQPSQSVDDADRLVTRLMSDRGYPTEGYEQQLRDLSVEHGRTLEHYRAAHEVGIRNQSGRATTEELRGAMVHYRALFQELLSDTGNPPHRHRHTRHDAA</sequence>
<name>A0ABY3WUI0_9ACTN</name>
<organism evidence="2 3">
    <name type="scientific">Streptomyces formicae</name>
    <dbReference type="NCBI Taxonomy" id="1616117"/>
    <lineage>
        <taxon>Bacteria</taxon>
        <taxon>Bacillati</taxon>
        <taxon>Actinomycetota</taxon>
        <taxon>Actinomycetes</taxon>
        <taxon>Kitasatosporales</taxon>
        <taxon>Streptomycetaceae</taxon>
        <taxon>Streptomyces</taxon>
    </lineage>
</organism>
<dbReference type="EMBL" id="CP071872">
    <property type="protein sequence ID" value="UNM13448.1"/>
    <property type="molecule type" value="Genomic_DNA"/>
</dbReference>
<protein>
    <recommendedName>
        <fullName evidence="4">Secreted protein</fullName>
    </recommendedName>
</protein>
<gene>
    <name evidence="2" type="ORF">J4032_19915</name>
</gene>
<evidence type="ECO:0000256" key="1">
    <source>
        <dbReference type="SAM" id="Phobius"/>
    </source>
</evidence>
<dbReference type="RefSeq" id="WP_242332351.1">
    <property type="nucleotide sequence ID" value="NZ_CP071872.1"/>
</dbReference>